<name>A0ACC2JN69_9PEZI</name>
<keyword evidence="2" id="KW-1185">Reference proteome</keyword>
<organism evidence="1 2">
    <name type="scientific">Lasiodiplodia mahajangana</name>
    <dbReference type="NCBI Taxonomy" id="1108764"/>
    <lineage>
        <taxon>Eukaryota</taxon>
        <taxon>Fungi</taxon>
        <taxon>Dikarya</taxon>
        <taxon>Ascomycota</taxon>
        <taxon>Pezizomycotina</taxon>
        <taxon>Dothideomycetes</taxon>
        <taxon>Dothideomycetes incertae sedis</taxon>
        <taxon>Botryosphaeriales</taxon>
        <taxon>Botryosphaeriaceae</taxon>
        <taxon>Lasiodiplodia</taxon>
    </lineage>
</organism>
<sequence length="700" mass="76966">MSHEAATSGQLSREYVLNPITALAFLTLGAKRYLLAAEDTDIKIYDVAASRLCGTIPVFQGQPIHGLSVPPTSEDDTSGPLKILVWGGPVVKVLSSRTVEELICRNPKISHEGAHVNYHGESTLVDKALSMPEAIAPDWIFDGRISPFDDNHIVLLTAHNEVIQGRVSPDQKRLTLGQVRSPSRPILYSGNFFWVERDCVLVAAGTVFGEIVVWKCHLGSSIFTDDYENGTGNDDISEGETVGCEVLFVFSGHEGSIFGVHISPEILTSSGETIRLLASCSDDRTVRIWDISERSHEATNKINGYETQISDARQTGFGDSIVGSIGVVDSPSRCIAMAMGHVSRIWQVEIRSPCLLSKGDVIEVYSFGEDATMQKWHLELDPNLGMSSGVSNSSSQPPLKLTHEETFSNHNGKQIWSHAMISNESNLLIATGGGDGKIALMQMDSDHTARDLNDSTDNTDHYPRSTDQFELSPITLIEKCQHQNTGPAPPISPFKHGNGKEMFQSFTFITDNKLLITTRSGRLFLGTFDTKTEWKEITISDEIRTTIQSYTVLRSSRRASTTFIGAPSGELFYYHETSCDSLCSIYKAGLKITEIICLSDTLTSPHALSDPDREYCGYIELLITVYGSFRADILRLDQNGVLVQRTEIIVPDGFYVTTAAWCHGHLVLGSRHGSITIFDRTTNGDYAVLLTIALTMGRET</sequence>
<gene>
    <name evidence="1" type="ORF">O1611_g4784</name>
</gene>
<accession>A0ACC2JN69</accession>
<protein>
    <submittedName>
        <fullName evidence="1">Uncharacterized protein</fullName>
    </submittedName>
</protein>
<evidence type="ECO:0000313" key="2">
    <source>
        <dbReference type="Proteomes" id="UP001153332"/>
    </source>
</evidence>
<comment type="caution">
    <text evidence="1">The sequence shown here is derived from an EMBL/GenBank/DDBJ whole genome shotgun (WGS) entry which is preliminary data.</text>
</comment>
<proteinExistence type="predicted"/>
<dbReference type="EMBL" id="JAPUUL010000942">
    <property type="protein sequence ID" value="KAJ8128849.1"/>
    <property type="molecule type" value="Genomic_DNA"/>
</dbReference>
<reference evidence="1" key="1">
    <citation type="submission" date="2022-12" db="EMBL/GenBank/DDBJ databases">
        <title>Genome Sequence of Lasiodiplodia mahajangana.</title>
        <authorList>
            <person name="Buettner E."/>
        </authorList>
    </citation>
    <scope>NUCLEOTIDE SEQUENCE</scope>
    <source>
        <strain evidence="1">VT137</strain>
    </source>
</reference>
<evidence type="ECO:0000313" key="1">
    <source>
        <dbReference type="EMBL" id="KAJ8128849.1"/>
    </source>
</evidence>
<dbReference type="Proteomes" id="UP001153332">
    <property type="component" value="Unassembled WGS sequence"/>
</dbReference>